<evidence type="ECO:0000256" key="5">
    <source>
        <dbReference type="ARBA" id="ARBA00022982"/>
    </source>
</evidence>
<keyword evidence="6" id="KW-0408">Iron</keyword>
<proteinExistence type="inferred from homology"/>
<evidence type="ECO:0000256" key="3">
    <source>
        <dbReference type="ARBA" id="ARBA00022714"/>
    </source>
</evidence>
<comment type="cofactor">
    <cofactor evidence="8">
        <name>[2Fe-2S] cluster</name>
        <dbReference type="ChEBI" id="CHEBI:190135"/>
    </cofactor>
</comment>
<dbReference type="PANTHER" id="PTHR43112">
    <property type="entry name" value="FERREDOXIN"/>
    <property type="match status" value="1"/>
</dbReference>
<evidence type="ECO:0000256" key="1">
    <source>
        <dbReference type="ARBA" id="ARBA00007874"/>
    </source>
</evidence>
<dbReference type="CDD" id="cd00207">
    <property type="entry name" value="fer2"/>
    <property type="match status" value="1"/>
</dbReference>
<reference evidence="10" key="1">
    <citation type="submission" date="2021-02" db="EMBL/GenBank/DDBJ databases">
        <title>First Annotated Genome of the Yellow-green Alga Tribonema minus.</title>
        <authorList>
            <person name="Mahan K.M."/>
        </authorList>
    </citation>
    <scope>NUCLEOTIDE SEQUENCE</scope>
    <source>
        <strain evidence="10">UTEX B ZZ1240</strain>
    </source>
</reference>
<keyword evidence="5" id="KW-0249">Electron transport</keyword>
<dbReference type="PANTHER" id="PTHR43112:SF9">
    <property type="entry name" value="FERREDOXIN C 1, CHLOROPLASTIC"/>
    <property type="match status" value="1"/>
</dbReference>
<dbReference type="Pfam" id="PF00111">
    <property type="entry name" value="Fer2"/>
    <property type="match status" value="1"/>
</dbReference>
<comment type="caution">
    <text evidence="10">The sequence shown here is derived from an EMBL/GenBank/DDBJ whole genome shotgun (WGS) entry which is preliminary data.</text>
</comment>
<dbReference type="PROSITE" id="PS51085">
    <property type="entry name" value="2FE2S_FER_2"/>
    <property type="match status" value="1"/>
</dbReference>
<evidence type="ECO:0000313" key="11">
    <source>
        <dbReference type="Proteomes" id="UP000664859"/>
    </source>
</evidence>
<evidence type="ECO:0000256" key="8">
    <source>
        <dbReference type="ARBA" id="ARBA00034078"/>
    </source>
</evidence>
<dbReference type="Gene3D" id="3.10.20.30">
    <property type="match status" value="1"/>
</dbReference>
<dbReference type="EMBL" id="JAFCMP010000147">
    <property type="protein sequence ID" value="KAG5184857.1"/>
    <property type="molecule type" value="Genomic_DNA"/>
</dbReference>
<evidence type="ECO:0000256" key="6">
    <source>
        <dbReference type="ARBA" id="ARBA00023004"/>
    </source>
</evidence>
<feature type="domain" description="2Fe-2S ferredoxin-type" evidence="9">
    <location>
        <begin position="55"/>
        <end position="144"/>
    </location>
</feature>
<keyword evidence="4" id="KW-0479">Metal-binding</keyword>
<keyword evidence="2" id="KW-0813">Transport</keyword>
<dbReference type="OrthoDB" id="1885901at2759"/>
<keyword evidence="11" id="KW-1185">Reference proteome</keyword>
<evidence type="ECO:0000256" key="2">
    <source>
        <dbReference type="ARBA" id="ARBA00022448"/>
    </source>
</evidence>
<dbReference type="AlphaFoldDB" id="A0A836CGC2"/>
<dbReference type="InterPro" id="IPR001041">
    <property type="entry name" value="2Fe-2S_ferredoxin-type"/>
</dbReference>
<protein>
    <submittedName>
        <fullName evidence="10">2Fe-2S ferredoxin-type domain-containing protein</fullName>
    </submittedName>
</protein>
<sequence>MPLYARSMALAGACGAVMVSAAAGFVMPSASRSIVAQQRRQTNSVARRPRGLYMHQVTIEVAGKSHTLEVDEKTSVLEAALDAGIELPHDCKLGVCLTCPSKIVSGEVDQDGTTLDDSVVEQGYALTCCSFPRSDLVIRAIDEDELVGAQFEGRE</sequence>
<dbReference type="Proteomes" id="UP000664859">
    <property type="component" value="Unassembled WGS sequence"/>
</dbReference>
<evidence type="ECO:0000313" key="10">
    <source>
        <dbReference type="EMBL" id="KAG5184857.1"/>
    </source>
</evidence>
<dbReference type="GO" id="GO:0046872">
    <property type="term" value="F:metal ion binding"/>
    <property type="evidence" value="ECO:0007669"/>
    <property type="project" value="UniProtKB-KW"/>
</dbReference>
<accession>A0A836CGC2</accession>
<name>A0A836CGC2_9STRA</name>
<keyword evidence="3" id="KW-0001">2Fe-2S</keyword>
<evidence type="ECO:0000259" key="9">
    <source>
        <dbReference type="PROSITE" id="PS51085"/>
    </source>
</evidence>
<dbReference type="GO" id="GO:0051537">
    <property type="term" value="F:2 iron, 2 sulfur cluster binding"/>
    <property type="evidence" value="ECO:0007669"/>
    <property type="project" value="UniProtKB-KW"/>
</dbReference>
<comment type="similarity">
    <text evidence="1">Belongs to the 2Fe2S plant-type ferredoxin family.</text>
</comment>
<dbReference type="InterPro" id="IPR012675">
    <property type="entry name" value="Beta-grasp_dom_sf"/>
</dbReference>
<gene>
    <name evidence="10" type="ORF">JKP88DRAFT_272019</name>
</gene>
<organism evidence="10 11">
    <name type="scientific">Tribonema minus</name>
    <dbReference type="NCBI Taxonomy" id="303371"/>
    <lineage>
        <taxon>Eukaryota</taxon>
        <taxon>Sar</taxon>
        <taxon>Stramenopiles</taxon>
        <taxon>Ochrophyta</taxon>
        <taxon>PX clade</taxon>
        <taxon>Xanthophyceae</taxon>
        <taxon>Tribonematales</taxon>
        <taxon>Tribonemataceae</taxon>
        <taxon>Tribonema</taxon>
    </lineage>
</organism>
<evidence type="ECO:0000256" key="4">
    <source>
        <dbReference type="ARBA" id="ARBA00022723"/>
    </source>
</evidence>
<dbReference type="SUPFAM" id="SSF54292">
    <property type="entry name" value="2Fe-2S ferredoxin-like"/>
    <property type="match status" value="1"/>
</dbReference>
<dbReference type="GO" id="GO:0009507">
    <property type="term" value="C:chloroplast"/>
    <property type="evidence" value="ECO:0007669"/>
    <property type="project" value="TreeGrafter"/>
</dbReference>
<evidence type="ECO:0000256" key="7">
    <source>
        <dbReference type="ARBA" id="ARBA00023014"/>
    </source>
</evidence>
<keyword evidence="7" id="KW-0411">Iron-sulfur</keyword>
<dbReference type="InterPro" id="IPR036010">
    <property type="entry name" value="2Fe-2S_ferredoxin-like_sf"/>
</dbReference>